<feature type="coiled-coil region" evidence="2">
    <location>
        <begin position="409"/>
        <end position="484"/>
    </location>
</feature>
<feature type="compositionally biased region" description="Basic and acidic residues" evidence="3">
    <location>
        <begin position="118"/>
        <end position="128"/>
    </location>
</feature>
<gene>
    <name evidence="5" type="ORF">CHS0354_032315</name>
</gene>
<evidence type="ECO:0000313" key="6">
    <source>
        <dbReference type="Proteomes" id="UP001195483"/>
    </source>
</evidence>
<reference evidence="5" key="3">
    <citation type="submission" date="2023-05" db="EMBL/GenBank/DDBJ databases">
        <authorList>
            <person name="Smith C.H."/>
        </authorList>
    </citation>
    <scope>NUCLEOTIDE SEQUENCE</scope>
    <source>
        <strain evidence="5">CHS0354</strain>
        <tissue evidence="5">Mantle</tissue>
    </source>
</reference>
<dbReference type="AlphaFoldDB" id="A0AAE0RQ16"/>
<dbReference type="EMBL" id="JAEAOA010001910">
    <property type="protein sequence ID" value="KAK3577464.1"/>
    <property type="molecule type" value="Genomic_DNA"/>
</dbReference>
<evidence type="ECO:0000259" key="4">
    <source>
        <dbReference type="Pfam" id="PF15739"/>
    </source>
</evidence>
<evidence type="ECO:0000256" key="1">
    <source>
        <dbReference type="ARBA" id="ARBA00023054"/>
    </source>
</evidence>
<evidence type="ECO:0000256" key="3">
    <source>
        <dbReference type="SAM" id="MobiDB-lite"/>
    </source>
</evidence>
<dbReference type="PANTHER" id="PTHR34916">
    <property type="entry name" value="GI:13385330"/>
    <property type="match status" value="1"/>
</dbReference>
<dbReference type="InterPro" id="IPR032755">
    <property type="entry name" value="TSNAXIP1_N"/>
</dbReference>
<keyword evidence="1 2" id="KW-0175">Coiled coil</keyword>
<feature type="region of interest" description="Disordered" evidence="3">
    <location>
        <begin position="104"/>
        <end position="137"/>
    </location>
</feature>
<feature type="region of interest" description="Disordered" evidence="3">
    <location>
        <begin position="159"/>
        <end position="181"/>
    </location>
</feature>
<feature type="region of interest" description="Disordered" evidence="3">
    <location>
        <begin position="41"/>
        <end position="69"/>
    </location>
</feature>
<feature type="coiled-coil region" evidence="2">
    <location>
        <begin position="340"/>
        <end position="367"/>
    </location>
</feature>
<dbReference type="Proteomes" id="UP001195483">
    <property type="component" value="Unassembled WGS sequence"/>
</dbReference>
<feature type="region of interest" description="Disordered" evidence="3">
    <location>
        <begin position="497"/>
        <end position="529"/>
    </location>
</feature>
<proteinExistence type="predicted"/>
<comment type="caution">
    <text evidence="5">The sequence shown here is derived from an EMBL/GenBank/DDBJ whole genome shotgun (WGS) entry which is preliminary data.</text>
</comment>
<sequence>MTAFKFTSLKQLRGILNNIETVQKQDIYTYAGGHLNEVHLHRPPVTSSPSKTIWKSAKNKSEKKEKKNEEQIAVRKDIFLHESAKETHMKDVLYDFSVGTTGSVPCASPRKRTTPPRPYKDFKKEPHPKSPSVSSVKSLYTQLDDGVLIEELRPQELMMPSPRFGRPNFEDSSVKKVSPSEDEEYDIMEDITRNLEKEGLLTFRHTFLPSHTLGVTKTDQFQKMKQFESTILRTQDSEEQRVLSGYKAVEHIERRLQEELNSMQFTGVGPNFHKLQIYSNSFEDLIDDTPTFGYILKCIKAEYDNYITKLLDSQTQKHSQLLRDQVEQMSTRGTSRPHELHNIKELVHKLEDEAKRYLEINQSLRDEVKAEEEWLQNAPEPEPGPSHVVASVYVDETPVELEDEIQHAKALILEKLDALNELRTRLREQFVPLTVCTHLEQCIKETEVEVQKLLKQNEYFKNSNTDMETELKEAVQDADTSERDARRIWKKVNSSKGLPVVNLDGGEESQNQDSDDEDDDENKWNWYIS</sequence>
<dbReference type="Pfam" id="PF15739">
    <property type="entry name" value="TSNAXIP1_N"/>
    <property type="match status" value="1"/>
</dbReference>
<evidence type="ECO:0000313" key="5">
    <source>
        <dbReference type="EMBL" id="KAK3577464.1"/>
    </source>
</evidence>
<reference evidence="5" key="1">
    <citation type="journal article" date="2021" name="Genome Biol. Evol.">
        <title>A High-Quality Reference Genome for a Parasitic Bivalve with Doubly Uniparental Inheritance (Bivalvia: Unionida).</title>
        <authorList>
            <person name="Smith C.H."/>
        </authorList>
    </citation>
    <scope>NUCLEOTIDE SEQUENCE</scope>
    <source>
        <strain evidence="5">CHS0354</strain>
    </source>
</reference>
<name>A0AAE0RQ16_9BIVA</name>
<feature type="domain" description="Translin-associated factor X-interacting protein 1 N-terminal" evidence="4">
    <location>
        <begin position="253"/>
        <end position="365"/>
    </location>
</feature>
<keyword evidence="6" id="KW-1185">Reference proteome</keyword>
<dbReference type="PANTHER" id="PTHR34916:SF1">
    <property type="entry name" value="GI:13385330"/>
    <property type="match status" value="1"/>
</dbReference>
<reference evidence="5" key="2">
    <citation type="journal article" date="2021" name="Genome Biol. Evol.">
        <title>Developing a high-quality reference genome for a parasitic bivalve with doubly uniparental inheritance (Bivalvia: Unionida).</title>
        <authorList>
            <person name="Smith C.H."/>
        </authorList>
    </citation>
    <scope>NUCLEOTIDE SEQUENCE</scope>
    <source>
        <strain evidence="5">CHS0354</strain>
        <tissue evidence="5">Mantle</tissue>
    </source>
</reference>
<organism evidence="5 6">
    <name type="scientific">Potamilus streckersoni</name>
    <dbReference type="NCBI Taxonomy" id="2493646"/>
    <lineage>
        <taxon>Eukaryota</taxon>
        <taxon>Metazoa</taxon>
        <taxon>Spiralia</taxon>
        <taxon>Lophotrochozoa</taxon>
        <taxon>Mollusca</taxon>
        <taxon>Bivalvia</taxon>
        <taxon>Autobranchia</taxon>
        <taxon>Heteroconchia</taxon>
        <taxon>Palaeoheterodonta</taxon>
        <taxon>Unionida</taxon>
        <taxon>Unionoidea</taxon>
        <taxon>Unionidae</taxon>
        <taxon>Ambleminae</taxon>
        <taxon>Lampsilini</taxon>
        <taxon>Potamilus</taxon>
    </lineage>
</organism>
<accession>A0AAE0RQ16</accession>
<protein>
    <recommendedName>
        <fullName evidence="4">Translin-associated factor X-interacting protein 1 N-terminal domain-containing protein</fullName>
    </recommendedName>
</protein>
<evidence type="ECO:0000256" key="2">
    <source>
        <dbReference type="SAM" id="Coils"/>
    </source>
</evidence>
<feature type="compositionally biased region" description="Basic and acidic residues" evidence="3">
    <location>
        <begin position="59"/>
        <end position="69"/>
    </location>
</feature>